<sequence length="166" mass="17659">MSRTRSALGATLACLLAAAPAAAEQIGEVDTAFKLVGANHKIVVEAFDDPKVEGVSCFLSRAKTGGISGSLGLAEDTSDASIACRQVGPIRFLDELDAGEEVFQRRTSIVFKSIQVVRFWDPERATLVYLTYSDKMIDGSPKNAISAVAVGPWGDQPAPEPPVYDD</sequence>
<dbReference type="PANTHER" id="PTHR37952:SF2">
    <property type="entry name" value="PROTEIN CREA"/>
    <property type="match status" value="1"/>
</dbReference>
<dbReference type="Pfam" id="PF05981">
    <property type="entry name" value="CreA"/>
    <property type="match status" value="1"/>
</dbReference>
<dbReference type="STRING" id="1114924.SAMN05216258_102381"/>
<evidence type="ECO:0000313" key="3">
    <source>
        <dbReference type="Proteomes" id="UP000199377"/>
    </source>
</evidence>
<dbReference type="Proteomes" id="UP000199377">
    <property type="component" value="Unassembled WGS sequence"/>
</dbReference>
<evidence type="ECO:0000313" key="2">
    <source>
        <dbReference type="EMBL" id="SFH81598.1"/>
    </source>
</evidence>
<evidence type="ECO:0000256" key="1">
    <source>
        <dbReference type="SAM" id="SignalP"/>
    </source>
</evidence>
<name>A0A1I3D4S5_9RHOB</name>
<keyword evidence="3" id="KW-1185">Reference proteome</keyword>
<dbReference type="RefSeq" id="WP_092858385.1">
    <property type="nucleotide sequence ID" value="NZ_FOQH01000002.1"/>
</dbReference>
<feature type="signal peptide" evidence="1">
    <location>
        <begin position="1"/>
        <end position="23"/>
    </location>
</feature>
<dbReference type="PIRSF" id="PIRSF003174">
    <property type="entry name" value="CreA"/>
    <property type="match status" value="1"/>
</dbReference>
<dbReference type="OrthoDB" id="9788409at2"/>
<dbReference type="GO" id="GO:0005829">
    <property type="term" value="C:cytosol"/>
    <property type="evidence" value="ECO:0007669"/>
    <property type="project" value="TreeGrafter"/>
</dbReference>
<gene>
    <name evidence="2" type="ORF">SAMN05216258_102381</name>
</gene>
<dbReference type="InterPro" id="IPR010292">
    <property type="entry name" value="Uncharacterised_CreA"/>
</dbReference>
<dbReference type="AlphaFoldDB" id="A0A1I3D4S5"/>
<reference evidence="2 3" key="1">
    <citation type="submission" date="2016-10" db="EMBL/GenBank/DDBJ databases">
        <authorList>
            <person name="de Groot N.N."/>
        </authorList>
    </citation>
    <scope>NUCLEOTIDE SEQUENCE [LARGE SCALE GENOMIC DNA]</scope>
    <source>
        <strain evidence="2 3">CGMCC 1.11030</strain>
    </source>
</reference>
<protein>
    <submittedName>
        <fullName evidence="2">CreA protein</fullName>
    </submittedName>
</protein>
<dbReference type="PANTHER" id="PTHR37952">
    <property type="match status" value="1"/>
</dbReference>
<proteinExistence type="predicted"/>
<dbReference type="EMBL" id="FOQH01000002">
    <property type="protein sequence ID" value="SFH81598.1"/>
    <property type="molecule type" value="Genomic_DNA"/>
</dbReference>
<organism evidence="2 3">
    <name type="scientific">Albimonas pacifica</name>
    <dbReference type="NCBI Taxonomy" id="1114924"/>
    <lineage>
        <taxon>Bacteria</taxon>
        <taxon>Pseudomonadati</taxon>
        <taxon>Pseudomonadota</taxon>
        <taxon>Alphaproteobacteria</taxon>
        <taxon>Rhodobacterales</taxon>
        <taxon>Paracoccaceae</taxon>
        <taxon>Albimonas</taxon>
    </lineage>
</organism>
<feature type="chain" id="PRO_5011756223" evidence="1">
    <location>
        <begin position="24"/>
        <end position="166"/>
    </location>
</feature>
<keyword evidence="1" id="KW-0732">Signal</keyword>
<accession>A0A1I3D4S5</accession>